<dbReference type="AlphaFoldDB" id="A0A1D1VQG0"/>
<reference evidence="2 3" key="1">
    <citation type="journal article" date="2016" name="Nat. Commun.">
        <title>Extremotolerant tardigrade genome and improved radiotolerance of human cultured cells by tardigrade-unique protein.</title>
        <authorList>
            <person name="Hashimoto T."/>
            <person name="Horikawa D.D."/>
            <person name="Saito Y."/>
            <person name="Kuwahara H."/>
            <person name="Kozuka-Hata H."/>
            <person name="Shin-I T."/>
            <person name="Minakuchi Y."/>
            <person name="Ohishi K."/>
            <person name="Motoyama A."/>
            <person name="Aizu T."/>
            <person name="Enomoto A."/>
            <person name="Kondo K."/>
            <person name="Tanaka S."/>
            <person name="Hara Y."/>
            <person name="Koshikawa S."/>
            <person name="Sagara H."/>
            <person name="Miura T."/>
            <person name="Yokobori S."/>
            <person name="Miyagawa K."/>
            <person name="Suzuki Y."/>
            <person name="Kubo T."/>
            <person name="Oyama M."/>
            <person name="Kohara Y."/>
            <person name="Fujiyama A."/>
            <person name="Arakawa K."/>
            <person name="Katayama T."/>
            <person name="Toyoda A."/>
            <person name="Kunieda T."/>
        </authorList>
    </citation>
    <scope>NUCLEOTIDE SEQUENCE [LARGE SCALE GENOMIC DNA]</scope>
    <source>
        <strain evidence="2 3">YOKOZUNA-1</strain>
    </source>
</reference>
<evidence type="ECO:0000313" key="3">
    <source>
        <dbReference type="Proteomes" id="UP000186922"/>
    </source>
</evidence>
<keyword evidence="1" id="KW-1133">Transmembrane helix</keyword>
<organism evidence="2 3">
    <name type="scientific">Ramazzottius varieornatus</name>
    <name type="common">Water bear</name>
    <name type="synonym">Tardigrade</name>
    <dbReference type="NCBI Taxonomy" id="947166"/>
    <lineage>
        <taxon>Eukaryota</taxon>
        <taxon>Metazoa</taxon>
        <taxon>Ecdysozoa</taxon>
        <taxon>Tardigrada</taxon>
        <taxon>Eutardigrada</taxon>
        <taxon>Parachela</taxon>
        <taxon>Hypsibioidea</taxon>
        <taxon>Ramazzottiidae</taxon>
        <taxon>Ramazzottius</taxon>
    </lineage>
</organism>
<evidence type="ECO:0000256" key="1">
    <source>
        <dbReference type="SAM" id="Phobius"/>
    </source>
</evidence>
<dbReference type="Proteomes" id="UP000186922">
    <property type="component" value="Unassembled WGS sequence"/>
</dbReference>
<keyword evidence="1" id="KW-0812">Transmembrane</keyword>
<accession>A0A1D1VQG0</accession>
<keyword evidence="3" id="KW-1185">Reference proteome</keyword>
<feature type="transmembrane region" description="Helical" evidence="1">
    <location>
        <begin position="50"/>
        <end position="70"/>
    </location>
</feature>
<gene>
    <name evidence="2" type="primary">RvY_11933-1</name>
    <name evidence="2" type="synonym">RvY_11933.1</name>
    <name evidence="2" type="ORF">RvY_11933</name>
</gene>
<proteinExistence type="predicted"/>
<keyword evidence="1" id="KW-0472">Membrane</keyword>
<evidence type="ECO:0000313" key="2">
    <source>
        <dbReference type="EMBL" id="GAV01184.1"/>
    </source>
</evidence>
<protein>
    <submittedName>
        <fullName evidence="2">Uncharacterized protein</fullName>
    </submittedName>
</protein>
<name>A0A1D1VQG0_RAMVA</name>
<comment type="caution">
    <text evidence="2">The sequence shown here is derived from an EMBL/GenBank/DDBJ whole genome shotgun (WGS) entry which is preliminary data.</text>
</comment>
<dbReference type="EMBL" id="BDGG01000007">
    <property type="protein sequence ID" value="GAV01184.1"/>
    <property type="molecule type" value="Genomic_DNA"/>
</dbReference>
<sequence length="72" mass="7832">MYITPGDSESAQIRYVKEASLGSRDTATLKAISVRVTNPVVLPLSSLPQIWVFLAFLPSGSFVFGTVTTVHY</sequence>